<organism evidence="1 2">
    <name type="scientific">Leptospira wolffii</name>
    <dbReference type="NCBI Taxonomy" id="409998"/>
    <lineage>
        <taxon>Bacteria</taxon>
        <taxon>Pseudomonadati</taxon>
        <taxon>Spirochaetota</taxon>
        <taxon>Spirochaetia</taxon>
        <taxon>Leptospirales</taxon>
        <taxon>Leptospiraceae</taxon>
        <taxon>Leptospira</taxon>
    </lineage>
</organism>
<dbReference type="RefSeq" id="WP_246839033.1">
    <property type="nucleotide sequence ID" value="NZ_JBHILI010000009.1"/>
</dbReference>
<name>A0ABV5BQZ5_9LEPT</name>
<evidence type="ECO:0000313" key="1">
    <source>
        <dbReference type="EMBL" id="MFB5737733.1"/>
    </source>
</evidence>
<dbReference type="EMBL" id="JBHILJ010000008">
    <property type="protein sequence ID" value="MFB5737733.1"/>
    <property type="molecule type" value="Genomic_DNA"/>
</dbReference>
<comment type="caution">
    <text evidence="1">The sequence shown here is derived from an EMBL/GenBank/DDBJ whole genome shotgun (WGS) entry which is preliminary data.</text>
</comment>
<proteinExistence type="predicted"/>
<keyword evidence="2" id="KW-1185">Reference proteome</keyword>
<reference evidence="1 2" key="1">
    <citation type="submission" date="2024-09" db="EMBL/GenBank/DDBJ databases">
        <title>Taxonomic and Genotyping Characterization of Leptospira Strains isolated from Multiple Sources in Colombia highlights the importance of intermediate species.</title>
        <authorList>
            <person name="Torres Higuera L."/>
            <person name="Rojas Tapias D."/>
            <person name="Jimenez Velasquez S."/>
            <person name="Renjifo Ibanez C."/>
        </authorList>
    </citation>
    <scope>NUCLEOTIDE SEQUENCE [LARGE SCALE GENOMIC DNA]</scope>
    <source>
        <strain evidence="1 2">Lep080</strain>
    </source>
</reference>
<evidence type="ECO:0000313" key="2">
    <source>
        <dbReference type="Proteomes" id="UP001580391"/>
    </source>
</evidence>
<sequence>MRFPFPFLNSLKGIIIPFAKSARFLLLFGLTTCFSIEFIPEAPSQEETLISHKKNWEQIEILKNSPKKKNYRVFGKLIIRNFGEGKIEKYYYDKIKKELFDKGMDGMYVINSGMVPIPPTIFQAGSAEGYSYNMAEIAKDARVIEAMAFRYRDRHEE</sequence>
<gene>
    <name evidence="1" type="ORF">ACE5IX_14510</name>
</gene>
<protein>
    <submittedName>
        <fullName evidence="1">Uncharacterized protein</fullName>
    </submittedName>
</protein>
<accession>A0ABV5BQZ5</accession>
<dbReference type="Proteomes" id="UP001580391">
    <property type="component" value="Unassembled WGS sequence"/>
</dbReference>